<keyword evidence="1" id="KW-0812">Transmembrane</keyword>
<evidence type="ECO:0000256" key="1">
    <source>
        <dbReference type="SAM" id="Phobius"/>
    </source>
</evidence>
<keyword evidence="1" id="KW-0472">Membrane</keyword>
<name>A0A9P6H1Q1_9MICR</name>
<gene>
    <name evidence="3" type="ORF">NGRA_1470</name>
</gene>
<feature type="domain" description="GOLD" evidence="2">
    <location>
        <begin position="21"/>
        <end position="195"/>
    </location>
</feature>
<feature type="transmembrane region" description="Helical" evidence="1">
    <location>
        <begin position="164"/>
        <end position="188"/>
    </location>
</feature>
<accession>A0A9P6H1Q1</accession>
<dbReference type="Proteomes" id="UP000740883">
    <property type="component" value="Unassembled WGS sequence"/>
</dbReference>
<evidence type="ECO:0000259" key="2">
    <source>
        <dbReference type="Pfam" id="PF01105"/>
    </source>
</evidence>
<comment type="caution">
    <text evidence="3">The sequence shown here is derived from an EMBL/GenBank/DDBJ whole genome shotgun (WGS) entry which is preliminary data.</text>
</comment>
<dbReference type="AlphaFoldDB" id="A0A9P6H1Q1"/>
<proteinExistence type="predicted"/>
<evidence type="ECO:0000313" key="3">
    <source>
        <dbReference type="EMBL" id="KAF9763146.1"/>
    </source>
</evidence>
<reference evidence="3 4" key="1">
    <citation type="journal article" date="2020" name="Genome Biol. Evol.">
        <title>Comparative genomics of strictly vertically transmitted, feminizing microsporidia endosymbionts of amphipod crustaceans.</title>
        <authorList>
            <person name="Cormier A."/>
            <person name="Chebbi M.A."/>
            <person name="Giraud I."/>
            <person name="Wattier R."/>
            <person name="Teixeira M."/>
            <person name="Gilbert C."/>
            <person name="Rigaud T."/>
            <person name="Cordaux R."/>
        </authorList>
    </citation>
    <scope>NUCLEOTIDE SEQUENCE [LARGE SCALE GENOMIC DNA]</scope>
    <source>
        <strain evidence="3 4">Ou3-Ou53</strain>
    </source>
</reference>
<keyword evidence="4" id="KW-1185">Reference proteome</keyword>
<protein>
    <recommendedName>
        <fullName evidence="2">GOLD domain-containing protein</fullName>
    </recommendedName>
</protein>
<evidence type="ECO:0000313" key="4">
    <source>
        <dbReference type="Proteomes" id="UP000740883"/>
    </source>
</evidence>
<dbReference type="Pfam" id="PF01105">
    <property type="entry name" value="EMP24_GP25L"/>
    <property type="match status" value="1"/>
</dbReference>
<dbReference type="InterPro" id="IPR009038">
    <property type="entry name" value="GOLD_dom"/>
</dbReference>
<keyword evidence="1" id="KW-1133">Transmembrane helix</keyword>
<dbReference type="EMBL" id="SBJO01000096">
    <property type="protein sequence ID" value="KAF9763146.1"/>
    <property type="molecule type" value="Genomic_DNA"/>
</dbReference>
<organism evidence="3 4">
    <name type="scientific">Nosema granulosis</name>
    <dbReference type="NCBI Taxonomy" id="83296"/>
    <lineage>
        <taxon>Eukaryota</taxon>
        <taxon>Fungi</taxon>
        <taxon>Fungi incertae sedis</taxon>
        <taxon>Microsporidia</taxon>
        <taxon>Nosematidae</taxon>
        <taxon>Nosema</taxon>
    </lineage>
</organism>
<sequence length="200" mass="23347">MFFLFFLSLSICEIFEWRNSQDKKILVFDVTGDQICKGYFKPIEGSNATMKVVIKTEKNSIFFQNESLPMNEETHFSFNVTNNEDLICEMTPIASNNRKGVQAELEVKFDTQFDTFRKDVAKQVRVEPAMYSLTKLDNLLHEISLQTDELAGRISRVEGEHKRVFIFATILAILTLLVYISVQFYLFYSMKNFLKNKKFI</sequence>
<dbReference type="OrthoDB" id="759142at2759"/>